<gene>
    <name evidence="2" type="ORF">MCOR_8355</name>
</gene>
<accession>A0A6J8AIZ6</accession>
<dbReference type="AlphaFoldDB" id="A0A6J8AIZ6"/>
<feature type="region of interest" description="Disordered" evidence="1">
    <location>
        <begin position="258"/>
        <end position="283"/>
    </location>
</feature>
<dbReference type="Proteomes" id="UP000507470">
    <property type="component" value="Unassembled WGS sequence"/>
</dbReference>
<keyword evidence="3" id="KW-1185">Reference proteome</keyword>
<sequence>MKFTFSPKVKSLEALKLRERQRSKLYIDQVHTNSSSFRGSLTRVTNISTFINDFNTSNLSDLSITPGDHEVTCSNSSMKKKLTEEGSKNRYSKVPVRRMLHFGASHSLKKTQANCYSRFKTEPIANSTMIDILDNTVVTCSLSCQPNEFAPSVQSTMLHEWLPCASSTVLKKNLQKSVESSSQTVSDVETWSINENEETCVLHDNYLGRHQYEKESTCYSHDFLSTIAASTICRDEFSLDGYHQREQFIMDGHHHLPRTSTEAHLNDNKLDHGPASEKPGQNKEAYKKHKLHPKLFKLMQVMKNVKKGLTKKAKNEYDEKKSDEQEQDFKLPVVQSVQIQNKQAVVRNLRRFRESFRRKDTRQLQTLAML</sequence>
<evidence type="ECO:0000256" key="1">
    <source>
        <dbReference type="SAM" id="MobiDB-lite"/>
    </source>
</evidence>
<dbReference type="EMBL" id="CACVKT020001550">
    <property type="protein sequence ID" value="CAC5369015.1"/>
    <property type="molecule type" value="Genomic_DNA"/>
</dbReference>
<reference evidence="2 3" key="1">
    <citation type="submission" date="2020-06" db="EMBL/GenBank/DDBJ databases">
        <authorList>
            <person name="Li R."/>
            <person name="Bekaert M."/>
        </authorList>
    </citation>
    <scope>NUCLEOTIDE SEQUENCE [LARGE SCALE GENOMIC DNA]</scope>
    <source>
        <strain evidence="3">wild</strain>
    </source>
</reference>
<feature type="compositionally biased region" description="Basic and acidic residues" evidence="1">
    <location>
        <begin position="264"/>
        <end position="283"/>
    </location>
</feature>
<dbReference type="OrthoDB" id="6176618at2759"/>
<proteinExistence type="predicted"/>
<organism evidence="2 3">
    <name type="scientific">Mytilus coruscus</name>
    <name type="common">Sea mussel</name>
    <dbReference type="NCBI Taxonomy" id="42192"/>
    <lineage>
        <taxon>Eukaryota</taxon>
        <taxon>Metazoa</taxon>
        <taxon>Spiralia</taxon>
        <taxon>Lophotrochozoa</taxon>
        <taxon>Mollusca</taxon>
        <taxon>Bivalvia</taxon>
        <taxon>Autobranchia</taxon>
        <taxon>Pteriomorphia</taxon>
        <taxon>Mytilida</taxon>
        <taxon>Mytiloidea</taxon>
        <taxon>Mytilidae</taxon>
        <taxon>Mytilinae</taxon>
        <taxon>Mytilus</taxon>
    </lineage>
</organism>
<protein>
    <submittedName>
        <fullName evidence="2">Uncharacterized protein</fullName>
    </submittedName>
</protein>
<evidence type="ECO:0000313" key="3">
    <source>
        <dbReference type="Proteomes" id="UP000507470"/>
    </source>
</evidence>
<name>A0A6J8AIZ6_MYTCO</name>
<evidence type="ECO:0000313" key="2">
    <source>
        <dbReference type="EMBL" id="CAC5369015.1"/>
    </source>
</evidence>